<feature type="compositionally biased region" description="Pro residues" evidence="1">
    <location>
        <begin position="161"/>
        <end position="170"/>
    </location>
</feature>
<dbReference type="RefSeq" id="WP_106188742.1">
    <property type="nucleotide sequence ID" value="NZ_PVTF01000005.1"/>
</dbReference>
<dbReference type="OrthoDB" id="5185819at2"/>
<dbReference type="Proteomes" id="UP000239494">
    <property type="component" value="Unassembled WGS sequence"/>
</dbReference>
<evidence type="ECO:0000313" key="4">
    <source>
        <dbReference type="Proteomes" id="UP000239494"/>
    </source>
</evidence>
<dbReference type="InterPro" id="IPR024344">
    <property type="entry name" value="MDMPI_metal-binding"/>
</dbReference>
<keyword evidence="4" id="KW-1185">Reference proteome</keyword>
<evidence type="ECO:0000259" key="2">
    <source>
        <dbReference type="Pfam" id="PF11716"/>
    </source>
</evidence>
<dbReference type="InterPro" id="IPR034660">
    <property type="entry name" value="DinB/YfiT-like"/>
</dbReference>
<organism evidence="3 4">
    <name type="scientific">Umezawaea tangerina</name>
    <dbReference type="NCBI Taxonomy" id="84725"/>
    <lineage>
        <taxon>Bacteria</taxon>
        <taxon>Bacillati</taxon>
        <taxon>Actinomycetota</taxon>
        <taxon>Actinomycetes</taxon>
        <taxon>Pseudonocardiales</taxon>
        <taxon>Pseudonocardiaceae</taxon>
        <taxon>Umezawaea</taxon>
    </lineage>
</organism>
<dbReference type="NCBIfam" id="TIGR03086">
    <property type="entry name" value="TIGR03086 family metal-binding protein"/>
    <property type="match status" value="1"/>
</dbReference>
<dbReference type="SUPFAM" id="SSF109854">
    <property type="entry name" value="DinB/YfiT-like putative metalloenzymes"/>
    <property type="match status" value="1"/>
</dbReference>
<feature type="domain" description="Mycothiol-dependent maleylpyruvate isomerase metal-binding" evidence="2">
    <location>
        <begin position="7"/>
        <end position="129"/>
    </location>
</feature>
<dbReference type="Pfam" id="PF11716">
    <property type="entry name" value="MDMPI_N"/>
    <property type="match status" value="1"/>
</dbReference>
<protein>
    <submittedName>
        <fullName evidence="3">Uncharacterized protein (TIGR03086 family)</fullName>
    </submittedName>
</protein>
<sequence>MTPIDLTPAARRLAHLLAGVTDDQLTGRTPCTEFTVADLINHIDGFATGFTAAARKDIGPATSAAPAASPELSPAWRTTIPAKLDTLAESWSKPDAWEGTTQAGGVDLDAATMGRFALDELVIHAWDLARATAQPYTCDQTSLDVIEALVTPQPNGDPSGPFGPPVPVPTDAPQLDRVIGYTGRDPHWTAG</sequence>
<dbReference type="EMBL" id="PVTF01000005">
    <property type="protein sequence ID" value="PRY41760.1"/>
    <property type="molecule type" value="Genomic_DNA"/>
</dbReference>
<evidence type="ECO:0000256" key="1">
    <source>
        <dbReference type="SAM" id="MobiDB-lite"/>
    </source>
</evidence>
<reference evidence="3 4" key="1">
    <citation type="submission" date="2018-03" db="EMBL/GenBank/DDBJ databases">
        <title>Genomic Encyclopedia of Archaeal and Bacterial Type Strains, Phase II (KMG-II): from individual species to whole genera.</title>
        <authorList>
            <person name="Goeker M."/>
        </authorList>
    </citation>
    <scope>NUCLEOTIDE SEQUENCE [LARGE SCALE GENOMIC DNA]</scope>
    <source>
        <strain evidence="3 4">DSM 44720</strain>
    </source>
</reference>
<feature type="region of interest" description="Disordered" evidence="1">
    <location>
        <begin position="152"/>
        <end position="174"/>
    </location>
</feature>
<evidence type="ECO:0000313" key="3">
    <source>
        <dbReference type="EMBL" id="PRY41760.1"/>
    </source>
</evidence>
<dbReference type="GO" id="GO:0046872">
    <property type="term" value="F:metal ion binding"/>
    <property type="evidence" value="ECO:0007669"/>
    <property type="project" value="InterPro"/>
</dbReference>
<dbReference type="InterPro" id="IPR017520">
    <property type="entry name" value="CHP03086"/>
</dbReference>
<dbReference type="Gene3D" id="1.20.120.450">
    <property type="entry name" value="dinb family like domain"/>
    <property type="match status" value="1"/>
</dbReference>
<gene>
    <name evidence="3" type="ORF">CLV43_105519</name>
</gene>
<dbReference type="AlphaFoldDB" id="A0A2T0T7Y9"/>
<comment type="caution">
    <text evidence="3">The sequence shown here is derived from an EMBL/GenBank/DDBJ whole genome shotgun (WGS) entry which is preliminary data.</text>
</comment>
<dbReference type="NCBIfam" id="TIGR03083">
    <property type="entry name" value="maleylpyruvate isomerase family mycothiol-dependent enzyme"/>
    <property type="match status" value="1"/>
</dbReference>
<proteinExistence type="predicted"/>
<accession>A0A2T0T7Y9</accession>
<name>A0A2T0T7Y9_9PSEU</name>
<dbReference type="InterPro" id="IPR017517">
    <property type="entry name" value="Maleyloyr_isom"/>
</dbReference>